<dbReference type="EC" id="2.7.13.3" evidence="4"/>
<evidence type="ECO:0000256" key="9">
    <source>
        <dbReference type="ARBA" id="ARBA00022777"/>
    </source>
</evidence>
<evidence type="ECO:0000256" key="5">
    <source>
        <dbReference type="ARBA" id="ARBA00022543"/>
    </source>
</evidence>
<dbReference type="SMART" id="SM00065">
    <property type="entry name" value="GAF"/>
    <property type="match status" value="1"/>
</dbReference>
<dbReference type="Pfam" id="PF08446">
    <property type="entry name" value="PAS_2"/>
    <property type="match status" value="1"/>
</dbReference>
<feature type="domain" description="Phytochrome chromophore attachment site" evidence="13">
    <location>
        <begin position="147"/>
        <end position="295"/>
    </location>
</feature>
<dbReference type="PROSITE" id="PS50109">
    <property type="entry name" value="HIS_KIN"/>
    <property type="match status" value="1"/>
</dbReference>
<dbReference type="CDD" id="cd00082">
    <property type="entry name" value="HisKA"/>
    <property type="match status" value="1"/>
</dbReference>
<dbReference type="OrthoDB" id="9808408at2"/>
<gene>
    <name evidence="15" type="ORF">EZ313_21365</name>
</gene>
<dbReference type="SUPFAM" id="SSF55874">
    <property type="entry name" value="ATPase domain of HSP90 chaperone/DNA topoisomerase II/histidine kinase"/>
    <property type="match status" value="1"/>
</dbReference>
<dbReference type="SUPFAM" id="SSF47384">
    <property type="entry name" value="Homodimeric domain of signal transducing histidine kinase"/>
    <property type="match status" value="1"/>
</dbReference>
<dbReference type="GO" id="GO:0009881">
    <property type="term" value="F:photoreceptor activity"/>
    <property type="evidence" value="ECO:0007669"/>
    <property type="project" value="UniProtKB-KW"/>
</dbReference>
<sequence>MTDAQPAPPDLSACAAEPIHVPGAIQPHGALLLVQRTGQVLQASANSVELLKSPQAELAGQRLHELFDAGSGDELLDAVLRAHVHEAPVRGLDGSPLFATCHWVGELIIVELERLEGHSDFAGGLDVALRAIATAEDEAALVATCNSHVRALSGFDRVMIYRFDEDGHGEVIAEDRHPELDPYLGHHYPESDIPRQARALYLRNWIRCIPDASYRPVPLVPTLRPDSGEPLDLSGAHLRSVSPVHLEYLANMGVRASMSVSLIVDGQLWGLISCGHRTPKQMPPGLRRSCELIGRLLSTQLGALRATEFHKREAAARETLAALRAAMRADPSRLLRALVTEPHHLLGLVGASGAAWIDGEETGRIGNCPDEAEVGQIATYVRTNVDNGFFSTRQLPLEHPGSVGLAAVASGVMAITLPPGDRMLLWFRPQVPHTVLWGGDPAKSARIEVENGIPRLHPRRSFAVWKEEIRGKSLPWHPVERHLASELRRHAVEIDLAHQVESHKAAVRARDELVAAVSHDLRTPVSIVAMQATLIQRFVGTDPGEGSKRLATSALVIQRAADRMTTMLRDLVDLARIEAGRFQVQPLAQDGAVLIYEACELMRHLAEARHQQLVAHEPASMYVAADPERIFHVFANLIGNAIKFTPEGGVITVGAVPRGDRCEFYVQDTGRGIPADQLEKVFGRYWQARGADQAAGLGLGLYICHGIVAAHGGRIWAESAPDRGSTFRFELPCAPTPNPVRETG</sequence>
<dbReference type="SMART" id="SM00387">
    <property type="entry name" value="HATPase_c"/>
    <property type="match status" value="1"/>
</dbReference>
<dbReference type="PANTHER" id="PTHR43711">
    <property type="entry name" value="TWO-COMPONENT HISTIDINE KINASE"/>
    <property type="match status" value="1"/>
</dbReference>
<dbReference type="Pfam" id="PF02518">
    <property type="entry name" value="HATPase_c"/>
    <property type="match status" value="1"/>
</dbReference>
<evidence type="ECO:0000256" key="8">
    <source>
        <dbReference type="ARBA" id="ARBA00022679"/>
    </source>
</evidence>
<organism evidence="15 16">
    <name type="scientific">Ramlibacter henchirensis</name>
    <dbReference type="NCBI Taxonomy" id="204072"/>
    <lineage>
        <taxon>Bacteria</taxon>
        <taxon>Pseudomonadati</taxon>
        <taxon>Pseudomonadota</taxon>
        <taxon>Betaproteobacteria</taxon>
        <taxon>Burkholderiales</taxon>
        <taxon>Comamonadaceae</taxon>
        <taxon>Ramlibacter</taxon>
    </lineage>
</organism>
<dbReference type="Proteomes" id="UP000298180">
    <property type="component" value="Unassembled WGS sequence"/>
</dbReference>
<name>A0A4Z0BNT0_9BURK</name>
<reference evidence="15 16" key="1">
    <citation type="submission" date="2019-03" db="EMBL/GenBank/DDBJ databases">
        <title>Ramlibacter henchirensis DSM 14656, whole genome shotgun sequence.</title>
        <authorList>
            <person name="Zhang X."/>
            <person name="Feng G."/>
            <person name="Zhu H."/>
        </authorList>
    </citation>
    <scope>NUCLEOTIDE SEQUENCE [LARGE SCALE GENOMIC DNA]</scope>
    <source>
        <strain evidence="15 16">DSM 14656</strain>
    </source>
</reference>
<evidence type="ECO:0000313" key="15">
    <source>
        <dbReference type="EMBL" id="TFZ00977.1"/>
    </source>
</evidence>
<keyword evidence="8" id="KW-0808">Transferase</keyword>
<dbReference type="InterPro" id="IPR050736">
    <property type="entry name" value="Sensor_HK_Regulatory"/>
</dbReference>
<keyword evidence="16" id="KW-1185">Reference proteome</keyword>
<dbReference type="InterPro" id="IPR003018">
    <property type="entry name" value="GAF"/>
</dbReference>
<dbReference type="PROSITE" id="PS50046">
    <property type="entry name" value="PHYTOCHROME_2"/>
    <property type="match status" value="1"/>
</dbReference>
<dbReference type="SUPFAM" id="SSF55781">
    <property type="entry name" value="GAF domain-like"/>
    <property type="match status" value="2"/>
</dbReference>
<evidence type="ECO:0000256" key="6">
    <source>
        <dbReference type="ARBA" id="ARBA00022553"/>
    </source>
</evidence>
<evidence type="ECO:0000256" key="1">
    <source>
        <dbReference type="ARBA" id="ARBA00000085"/>
    </source>
</evidence>
<comment type="similarity">
    <text evidence="3">In the N-terminal section; belongs to the phytochrome family.</text>
</comment>
<evidence type="ECO:0000256" key="12">
    <source>
        <dbReference type="ARBA" id="ARBA00023170"/>
    </source>
</evidence>
<keyword evidence="5" id="KW-0600">Photoreceptor protein</keyword>
<dbReference type="InterPro" id="IPR003661">
    <property type="entry name" value="HisK_dim/P_dom"/>
</dbReference>
<evidence type="ECO:0000256" key="2">
    <source>
        <dbReference type="ARBA" id="ARBA00004429"/>
    </source>
</evidence>
<dbReference type="PRINTS" id="PR01033">
    <property type="entry name" value="PHYTOCHROME"/>
</dbReference>
<keyword evidence="7" id="KW-0716">Sensory transduction</keyword>
<evidence type="ECO:0000256" key="11">
    <source>
        <dbReference type="ARBA" id="ARBA00023012"/>
    </source>
</evidence>
<dbReference type="Gene3D" id="3.30.450.20">
    <property type="entry name" value="PAS domain"/>
    <property type="match status" value="1"/>
</dbReference>
<keyword evidence="10" id="KW-0157">Chromophore</keyword>
<dbReference type="InterPro" id="IPR013654">
    <property type="entry name" value="PAS_2"/>
</dbReference>
<feature type="domain" description="Histidine kinase" evidence="14">
    <location>
        <begin position="516"/>
        <end position="735"/>
    </location>
</feature>
<evidence type="ECO:0000259" key="13">
    <source>
        <dbReference type="PROSITE" id="PS50046"/>
    </source>
</evidence>
<dbReference type="EMBL" id="SMLM01000003">
    <property type="protein sequence ID" value="TFZ00977.1"/>
    <property type="molecule type" value="Genomic_DNA"/>
</dbReference>
<dbReference type="Gene3D" id="3.30.450.40">
    <property type="match status" value="1"/>
</dbReference>
<dbReference type="GO" id="GO:0005886">
    <property type="term" value="C:plasma membrane"/>
    <property type="evidence" value="ECO:0007669"/>
    <property type="project" value="UniProtKB-SubCell"/>
</dbReference>
<comment type="catalytic activity">
    <reaction evidence="1">
        <text>ATP + protein L-histidine = ADP + protein N-phospho-L-histidine.</text>
        <dbReference type="EC" id="2.7.13.3"/>
    </reaction>
</comment>
<evidence type="ECO:0000256" key="10">
    <source>
        <dbReference type="ARBA" id="ARBA00022991"/>
    </source>
</evidence>
<evidence type="ECO:0000256" key="3">
    <source>
        <dbReference type="ARBA" id="ARBA00006402"/>
    </source>
</evidence>
<comment type="subcellular location">
    <subcellularLocation>
        <location evidence="2">Cell inner membrane</location>
        <topology evidence="2">Multi-pass membrane protein</topology>
    </subcellularLocation>
</comment>
<dbReference type="InterPro" id="IPR016132">
    <property type="entry name" value="Phyto_chromo_attachment"/>
</dbReference>
<evidence type="ECO:0000256" key="4">
    <source>
        <dbReference type="ARBA" id="ARBA00012438"/>
    </source>
</evidence>
<evidence type="ECO:0000313" key="16">
    <source>
        <dbReference type="Proteomes" id="UP000298180"/>
    </source>
</evidence>
<evidence type="ECO:0000256" key="7">
    <source>
        <dbReference type="ARBA" id="ARBA00022606"/>
    </source>
</evidence>
<dbReference type="InterPro" id="IPR036890">
    <property type="entry name" value="HATPase_C_sf"/>
</dbReference>
<accession>A0A4Z0BNT0</accession>
<dbReference type="GO" id="GO:0006355">
    <property type="term" value="P:regulation of DNA-templated transcription"/>
    <property type="evidence" value="ECO:0007669"/>
    <property type="project" value="InterPro"/>
</dbReference>
<evidence type="ECO:0000259" key="14">
    <source>
        <dbReference type="PROSITE" id="PS50109"/>
    </source>
</evidence>
<dbReference type="Pfam" id="PF00512">
    <property type="entry name" value="HisKA"/>
    <property type="match status" value="1"/>
</dbReference>
<proteinExistence type="inferred from homology"/>
<dbReference type="Pfam" id="PF01590">
    <property type="entry name" value="GAF"/>
    <property type="match status" value="1"/>
</dbReference>
<dbReference type="GO" id="GO:0000155">
    <property type="term" value="F:phosphorelay sensor kinase activity"/>
    <property type="evidence" value="ECO:0007669"/>
    <property type="project" value="InterPro"/>
</dbReference>
<dbReference type="FunFam" id="3.30.565.10:FF:000006">
    <property type="entry name" value="Sensor histidine kinase WalK"/>
    <property type="match status" value="1"/>
</dbReference>
<dbReference type="InterPro" id="IPR029016">
    <property type="entry name" value="GAF-like_dom_sf"/>
</dbReference>
<dbReference type="Gene3D" id="3.30.450.270">
    <property type="match status" value="1"/>
</dbReference>
<dbReference type="InterPro" id="IPR005467">
    <property type="entry name" value="His_kinase_dom"/>
</dbReference>
<dbReference type="InterPro" id="IPR043150">
    <property type="entry name" value="Phytochrome_PHY_sf"/>
</dbReference>
<comment type="caution">
    <text evidence="15">The sequence shown here is derived from an EMBL/GenBank/DDBJ whole genome shotgun (WGS) entry which is preliminary data.</text>
</comment>
<dbReference type="GO" id="GO:0009584">
    <property type="term" value="P:detection of visible light"/>
    <property type="evidence" value="ECO:0007669"/>
    <property type="project" value="InterPro"/>
</dbReference>
<dbReference type="SMART" id="SM00388">
    <property type="entry name" value="HisKA"/>
    <property type="match status" value="1"/>
</dbReference>
<dbReference type="PANTHER" id="PTHR43711:SF1">
    <property type="entry name" value="HISTIDINE KINASE 1"/>
    <property type="match status" value="1"/>
</dbReference>
<dbReference type="SUPFAM" id="SSF55785">
    <property type="entry name" value="PYP-like sensor domain (PAS domain)"/>
    <property type="match status" value="1"/>
</dbReference>
<keyword evidence="11" id="KW-0902">Two-component regulatory system</keyword>
<dbReference type="AlphaFoldDB" id="A0A4Z0BNT0"/>
<keyword evidence="12" id="KW-0675">Receptor</keyword>
<keyword evidence="9" id="KW-0418">Kinase</keyword>
<dbReference type="InterPro" id="IPR003594">
    <property type="entry name" value="HATPase_dom"/>
</dbReference>
<dbReference type="Gene3D" id="3.30.565.10">
    <property type="entry name" value="Histidine kinase-like ATPase, C-terminal domain"/>
    <property type="match status" value="1"/>
</dbReference>
<dbReference type="InterPro" id="IPR035965">
    <property type="entry name" value="PAS-like_dom_sf"/>
</dbReference>
<dbReference type="CDD" id="cd00075">
    <property type="entry name" value="HATPase"/>
    <property type="match status" value="1"/>
</dbReference>
<dbReference type="InterPro" id="IPR013515">
    <property type="entry name" value="Phytochrome_cen-reg"/>
</dbReference>
<dbReference type="Gene3D" id="1.10.287.130">
    <property type="match status" value="1"/>
</dbReference>
<keyword evidence="6" id="KW-0597">Phosphoprotein</keyword>
<dbReference type="InterPro" id="IPR001294">
    <property type="entry name" value="Phytochrome"/>
</dbReference>
<dbReference type="InterPro" id="IPR036097">
    <property type="entry name" value="HisK_dim/P_sf"/>
</dbReference>
<dbReference type="Pfam" id="PF00360">
    <property type="entry name" value="PHY"/>
    <property type="match status" value="1"/>
</dbReference>
<protein>
    <recommendedName>
        <fullName evidence="4">histidine kinase</fullName>
        <ecNumber evidence="4">2.7.13.3</ecNumber>
    </recommendedName>
</protein>
<dbReference type="RefSeq" id="WP_135265313.1">
    <property type="nucleotide sequence ID" value="NZ_SMLM01000003.1"/>
</dbReference>